<comment type="catalytic activity">
    <reaction evidence="1">
        <text>a long-chain fatty acyl-CoA + 2 NADPH + 2 H(+) = a long-chain primary fatty alcohol + 2 NADP(+) + CoA</text>
        <dbReference type="Rhea" id="RHEA:52716"/>
        <dbReference type="ChEBI" id="CHEBI:15378"/>
        <dbReference type="ChEBI" id="CHEBI:57287"/>
        <dbReference type="ChEBI" id="CHEBI:57783"/>
        <dbReference type="ChEBI" id="CHEBI:58349"/>
        <dbReference type="ChEBI" id="CHEBI:77396"/>
        <dbReference type="ChEBI" id="CHEBI:83139"/>
        <dbReference type="EC" id="1.2.1.84"/>
    </reaction>
</comment>
<comment type="similarity">
    <text evidence="1">Belongs to the fatty acyl-CoA reductase family.</text>
</comment>
<feature type="domain" description="Thioester reductase (TE)" evidence="2">
    <location>
        <begin position="41"/>
        <end position="196"/>
    </location>
</feature>
<dbReference type="Pfam" id="PF07993">
    <property type="entry name" value="NAD_binding_4"/>
    <property type="match status" value="1"/>
</dbReference>
<keyword evidence="1" id="KW-0560">Oxidoreductase</keyword>
<dbReference type="InterPro" id="IPR026055">
    <property type="entry name" value="FAR"/>
</dbReference>
<dbReference type="EMBL" id="GECZ01010986">
    <property type="protein sequence ID" value="JAS58783.1"/>
    <property type="molecule type" value="Transcribed_RNA"/>
</dbReference>
<evidence type="ECO:0000313" key="3">
    <source>
        <dbReference type="EMBL" id="JAS58783.1"/>
    </source>
</evidence>
<feature type="non-terminal residue" evidence="3">
    <location>
        <position position="198"/>
    </location>
</feature>
<evidence type="ECO:0000259" key="2">
    <source>
        <dbReference type="Pfam" id="PF07993"/>
    </source>
</evidence>
<dbReference type="SUPFAM" id="SSF51735">
    <property type="entry name" value="NAD(P)-binding Rossmann-fold domains"/>
    <property type="match status" value="1"/>
</dbReference>
<reference evidence="3" key="1">
    <citation type="submission" date="2015-11" db="EMBL/GenBank/DDBJ databases">
        <title>De novo transcriptome assembly of four potential Pierce s Disease insect vectors from Arizona vineyards.</title>
        <authorList>
            <person name="Tassone E.E."/>
        </authorList>
    </citation>
    <scope>NUCLEOTIDE SEQUENCE</scope>
</reference>
<dbReference type="InterPro" id="IPR036291">
    <property type="entry name" value="NAD(P)-bd_dom_sf"/>
</dbReference>
<dbReference type="GO" id="GO:0102965">
    <property type="term" value="F:alcohol-forming long-chain fatty acyl-CoA reductase activity"/>
    <property type="evidence" value="ECO:0007669"/>
    <property type="project" value="UniProtKB-EC"/>
</dbReference>
<name>A0A1B6G937_9HEMI</name>
<dbReference type="GO" id="GO:0080019">
    <property type="term" value="F:alcohol-forming very long-chain fatty acyl-CoA reductase activity"/>
    <property type="evidence" value="ECO:0007669"/>
    <property type="project" value="InterPro"/>
</dbReference>
<organism evidence="3">
    <name type="scientific">Cuerna arida</name>
    <dbReference type="NCBI Taxonomy" id="1464854"/>
    <lineage>
        <taxon>Eukaryota</taxon>
        <taxon>Metazoa</taxon>
        <taxon>Ecdysozoa</taxon>
        <taxon>Arthropoda</taxon>
        <taxon>Hexapoda</taxon>
        <taxon>Insecta</taxon>
        <taxon>Pterygota</taxon>
        <taxon>Neoptera</taxon>
        <taxon>Paraneoptera</taxon>
        <taxon>Hemiptera</taxon>
        <taxon>Auchenorrhyncha</taxon>
        <taxon>Membracoidea</taxon>
        <taxon>Cicadellidae</taxon>
        <taxon>Cicadellinae</taxon>
        <taxon>Proconiini</taxon>
        <taxon>Cuerna</taxon>
    </lineage>
</organism>
<dbReference type="PANTHER" id="PTHR11011:SF116">
    <property type="entry name" value="FATTY ACYL-COA REDUCTASE CG5065-RELATED"/>
    <property type="match status" value="1"/>
</dbReference>
<evidence type="ECO:0000256" key="1">
    <source>
        <dbReference type="RuleBase" id="RU363097"/>
    </source>
</evidence>
<keyword evidence="1" id="KW-0521">NADP</keyword>
<dbReference type="AlphaFoldDB" id="A0A1B6G937"/>
<proteinExistence type="inferred from homology"/>
<gene>
    <name evidence="3" type="ORF">g.45221</name>
</gene>
<keyword evidence="1" id="KW-0444">Lipid biosynthesis</keyword>
<dbReference type="PANTHER" id="PTHR11011">
    <property type="entry name" value="MALE STERILITY PROTEIN 2-RELATED"/>
    <property type="match status" value="1"/>
</dbReference>
<dbReference type="GO" id="GO:0005777">
    <property type="term" value="C:peroxisome"/>
    <property type="evidence" value="ECO:0007669"/>
    <property type="project" value="TreeGrafter"/>
</dbReference>
<dbReference type="Gene3D" id="3.40.50.720">
    <property type="entry name" value="NAD(P)-binding Rossmann-like Domain"/>
    <property type="match status" value="1"/>
</dbReference>
<dbReference type="InterPro" id="IPR013120">
    <property type="entry name" value="FAR_NAD-bd"/>
</dbReference>
<sequence>RFQSMKKVLINKNHVKLEDLVTDFNYDKGVLQHFEGDKVFVTGITGFIGKVFLEILLRKIVGIQTLYLLIRKVKNRSPESRLQDIFNLPLFDRLRNENPSGVDKIRIIEGDASLPMLGMDPKVWQELQDEVTLVYHAAASVRFDDPLKKAILLNTRGTYEVVKFCQNMTKLRCLTYVSTAYCNTDYDVISEQVYPPKA</sequence>
<keyword evidence="1" id="KW-0443">Lipid metabolism</keyword>
<accession>A0A1B6G937</accession>
<dbReference type="EC" id="1.2.1.84" evidence="1"/>
<comment type="function">
    <text evidence="1">Catalyzes the reduction of fatty acyl-CoA to fatty alcohols.</text>
</comment>
<dbReference type="GO" id="GO:0035336">
    <property type="term" value="P:long-chain fatty-acyl-CoA metabolic process"/>
    <property type="evidence" value="ECO:0007669"/>
    <property type="project" value="TreeGrafter"/>
</dbReference>
<feature type="non-terminal residue" evidence="3">
    <location>
        <position position="1"/>
    </location>
</feature>
<protein>
    <recommendedName>
        <fullName evidence="1">Fatty acyl-CoA reductase</fullName>
        <ecNumber evidence="1">1.2.1.84</ecNumber>
    </recommendedName>
</protein>